<dbReference type="AlphaFoldDB" id="A0A232EFU9"/>
<sequence length="82" mass="9696">MKLHLEPEQEKIDEEIPRASFKFYFDLDINFCMRQLESKNIISLYYKKISPPLSAPLFSAVVMGIAALPRNRFAFMKYFLLM</sequence>
<evidence type="ECO:0000313" key="1">
    <source>
        <dbReference type="EMBL" id="OXU17239.1"/>
    </source>
</evidence>
<gene>
    <name evidence="1" type="ORF">TSAR_011374</name>
</gene>
<evidence type="ECO:0000313" key="2">
    <source>
        <dbReference type="Proteomes" id="UP000215335"/>
    </source>
</evidence>
<comment type="caution">
    <text evidence="1">The sequence shown here is derived from an EMBL/GenBank/DDBJ whole genome shotgun (WGS) entry which is preliminary data.</text>
</comment>
<name>A0A232EFU9_9HYME</name>
<reference evidence="1 2" key="1">
    <citation type="journal article" date="2017" name="Curr. Biol.">
        <title>The Evolution of Venom by Co-option of Single-Copy Genes.</title>
        <authorList>
            <person name="Martinson E.O."/>
            <person name="Mrinalini"/>
            <person name="Kelkar Y.D."/>
            <person name="Chang C.H."/>
            <person name="Werren J.H."/>
        </authorList>
    </citation>
    <scope>NUCLEOTIDE SEQUENCE [LARGE SCALE GENOMIC DNA]</scope>
    <source>
        <strain evidence="1 2">Alberta</strain>
        <tissue evidence="1">Whole body</tissue>
    </source>
</reference>
<dbReference type="EMBL" id="NNAY01004921">
    <property type="protein sequence ID" value="OXU17239.1"/>
    <property type="molecule type" value="Genomic_DNA"/>
</dbReference>
<dbReference type="Proteomes" id="UP000215335">
    <property type="component" value="Unassembled WGS sequence"/>
</dbReference>
<protein>
    <submittedName>
        <fullName evidence="1">Uncharacterized protein</fullName>
    </submittedName>
</protein>
<proteinExistence type="predicted"/>
<organism evidence="1 2">
    <name type="scientific">Trichomalopsis sarcophagae</name>
    <dbReference type="NCBI Taxonomy" id="543379"/>
    <lineage>
        <taxon>Eukaryota</taxon>
        <taxon>Metazoa</taxon>
        <taxon>Ecdysozoa</taxon>
        <taxon>Arthropoda</taxon>
        <taxon>Hexapoda</taxon>
        <taxon>Insecta</taxon>
        <taxon>Pterygota</taxon>
        <taxon>Neoptera</taxon>
        <taxon>Endopterygota</taxon>
        <taxon>Hymenoptera</taxon>
        <taxon>Apocrita</taxon>
        <taxon>Proctotrupomorpha</taxon>
        <taxon>Chalcidoidea</taxon>
        <taxon>Pteromalidae</taxon>
        <taxon>Pteromalinae</taxon>
        <taxon>Trichomalopsis</taxon>
    </lineage>
</organism>
<accession>A0A232EFU9</accession>
<keyword evidence="2" id="KW-1185">Reference proteome</keyword>